<evidence type="ECO:0000256" key="1">
    <source>
        <dbReference type="SAM" id="MobiDB-lite"/>
    </source>
</evidence>
<sequence length="156" mass="17289">MGPWGWGPFGTGPRRWSSRPGAFDAPFDDRLLVAMLLNFDLPDFSRDGDTGEEVPPSAPEPEPEPETTESETNTIRIDTRRFNPEDIRVSFSEGELRVSAAHTDDSGEQVTLTRSATLRPGSKVTARLAADGFLYIRAEEPTERDVPVQVEEQGQE</sequence>
<reference evidence="2 3" key="1">
    <citation type="submission" date="2019-07" db="EMBL/GenBank/DDBJ databases">
        <title>Draft genome assembly of a fouling barnacle, Amphibalanus amphitrite (Darwin, 1854): The first reference genome for Thecostraca.</title>
        <authorList>
            <person name="Kim W."/>
        </authorList>
    </citation>
    <scope>NUCLEOTIDE SEQUENCE [LARGE SCALE GENOMIC DNA]</scope>
    <source>
        <strain evidence="2">SNU_AA5</strain>
        <tissue evidence="2">Soma without cirri and trophi</tissue>
    </source>
</reference>
<dbReference type="AlphaFoldDB" id="A0A6A4VJ73"/>
<dbReference type="EMBL" id="VIIS01001679">
    <property type="protein sequence ID" value="KAF0294546.1"/>
    <property type="molecule type" value="Genomic_DNA"/>
</dbReference>
<organism evidence="2 3">
    <name type="scientific">Amphibalanus amphitrite</name>
    <name type="common">Striped barnacle</name>
    <name type="synonym">Balanus amphitrite</name>
    <dbReference type="NCBI Taxonomy" id="1232801"/>
    <lineage>
        <taxon>Eukaryota</taxon>
        <taxon>Metazoa</taxon>
        <taxon>Ecdysozoa</taxon>
        <taxon>Arthropoda</taxon>
        <taxon>Crustacea</taxon>
        <taxon>Multicrustacea</taxon>
        <taxon>Cirripedia</taxon>
        <taxon>Thoracica</taxon>
        <taxon>Thoracicalcarea</taxon>
        <taxon>Balanomorpha</taxon>
        <taxon>Balanoidea</taxon>
        <taxon>Balanidae</taxon>
        <taxon>Amphibalaninae</taxon>
        <taxon>Amphibalanus</taxon>
    </lineage>
</organism>
<keyword evidence="3" id="KW-1185">Reference proteome</keyword>
<dbReference type="InterPro" id="IPR008978">
    <property type="entry name" value="HSP20-like_chaperone"/>
</dbReference>
<name>A0A6A4VJ73_AMPAM</name>
<proteinExistence type="predicted"/>
<evidence type="ECO:0000313" key="3">
    <source>
        <dbReference type="Proteomes" id="UP000440578"/>
    </source>
</evidence>
<dbReference type="Proteomes" id="UP000440578">
    <property type="component" value="Unassembled WGS sequence"/>
</dbReference>
<dbReference type="Gene3D" id="2.60.40.790">
    <property type="match status" value="1"/>
</dbReference>
<evidence type="ECO:0000313" key="2">
    <source>
        <dbReference type="EMBL" id="KAF0294546.1"/>
    </source>
</evidence>
<feature type="compositionally biased region" description="Gly residues" evidence="1">
    <location>
        <begin position="1"/>
        <end position="10"/>
    </location>
</feature>
<gene>
    <name evidence="2" type="ORF">FJT64_007792</name>
</gene>
<feature type="region of interest" description="Disordered" evidence="1">
    <location>
        <begin position="44"/>
        <end position="81"/>
    </location>
</feature>
<comment type="caution">
    <text evidence="2">The sequence shown here is derived from an EMBL/GenBank/DDBJ whole genome shotgun (WGS) entry which is preliminary data.</text>
</comment>
<accession>A0A6A4VJ73</accession>
<protein>
    <recommendedName>
        <fullName evidence="4">SHSP domain-containing protein</fullName>
    </recommendedName>
</protein>
<evidence type="ECO:0008006" key="4">
    <source>
        <dbReference type="Google" id="ProtNLM"/>
    </source>
</evidence>
<feature type="region of interest" description="Disordered" evidence="1">
    <location>
        <begin position="1"/>
        <end position="21"/>
    </location>
</feature>